<proteinExistence type="predicted"/>
<dbReference type="Proteomes" id="UP000311713">
    <property type="component" value="Unassembled WGS sequence"/>
</dbReference>
<organism evidence="1 2">
    <name type="scientific">Streptomyces sedi</name>
    <dbReference type="NCBI Taxonomy" id="555059"/>
    <lineage>
        <taxon>Bacteria</taxon>
        <taxon>Bacillati</taxon>
        <taxon>Actinomycetota</taxon>
        <taxon>Actinomycetes</taxon>
        <taxon>Kitasatosporales</taxon>
        <taxon>Streptomycetaceae</taxon>
        <taxon>Streptomyces</taxon>
    </lineage>
</organism>
<evidence type="ECO:0000313" key="1">
    <source>
        <dbReference type="EMBL" id="TNM24579.1"/>
    </source>
</evidence>
<dbReference type="EMBL" id="VDGT01000033">
    <property type="protein sequence ID" value="TNM24579.1"/>
    <property type="molecule type" value="Genomic_DNA"/>
</dbReference>
<keyword evidence="2" id="KW-1185">Reference proteome</keyword>
<name>A0A5C4UNG2_9ACTN</name>
<accession>A0A5C4UNG2</accession>
<dbReference type="OrthoDB" id="4252340at2"/>
<dbReference type="AlphaFoldDB" id="A0A5C4UNG2"/>
<comment type="caution">
    <text evidence="1">The sequence shown here is derived from an EMBL/GenBank/DDBJ whole genome shotgun (WGS) entry which is preliminary data.</text>
</comment>
<evidence type="ECO:0000313" key="2">
    <source>
        <dbReference type="Proteomes" id="UP000311713"/>
    </source>
</evidence>
<protein>
    <submittedName>
        <fullName evidence="1">Uncharacterized protein</fullName>
    </submittedName>
</protein>
<reference evidence="1 2" key="1">
    <citation type="submission" date="2019-06" db="EMBL/GenBank/DDBJ databases">
        <title>Draft genome of Streptomyces sedi sp. JCM16909.</title>
        <authorList>
            <person name="Klykleung N."/>
            <person name="Tanasupawat S."/>
            <person name="Kudo T."/>
            <person name="Yuki M."/>
            <person name="Ohkuma M."/>
        </authorList>
    </citation>
    <scope>NUCLEOTIDE SEQUENCE [LARGE SCALE GENOMIC DNA]</scope>
    <source>
        <strain evidence="1 2">JCM 16909</strain>
    </source>
</reference>
<dbReference type="RefSeq" id="WP_139650043.1">
    <property type="nucleotide sequence ID" value="NZ_BAAAZS010000089.1"/>
</dbReference>
<sequence length="78" mass="8750">MTHTTPTPMPGPTDKGPELAEAWMTTLHRQGLLRQATPTRHGWKVQFTPTSPPILLPTAESVLDLVSWLQRLQRRTAP</sequence>
<gene>
    <name evidence="1" type="ORF">FH715_27255</name>
</gene>